<proteinExistence type="predicted"/>
<protein>
    <submittedName>
        <fullName evidence="2">Alpha/beta hydrolase fold-containing protein</fullName>
    </submittedName>
    <submittedName>
        <fullName evidence="3">Pimeloyl-ACP methyl ester carboxylesterase</fullName>
    </submittedName>
</protein>
<dbReference type="Pfam" id="PF00561">
    <property type="entry name" value="Abhydrolase_1"/>
    <property type="match status" value="1"/>
</dbReference>
<dbReference type="SUPFAM" id="SSF53474">
    <property type="entry name" value="alpha/beta-Hydrolases"/>
    <property type="match status" value="1"/>
</dbReference>
<keyword evidence="2" id="KW-0378">Hydrolase</keyword>
<evidence type="ECO:0000313" key="2">
    <source>
        <dbReference type="EMBL" id="AKJ07824.1"/>
    </source>
</evidence>
<dbReference type="EMBL" id="QUMU01000007">
    <property type="protein sequence ID" value="REG29576.1"/>
    <property type="molecule type" value="Genomic_DNA"/>
</dbReference>
<dbReference type="PANTHER" id="PTHR43433:SF5">
    <property type="entry name" value="AB HYDROLASE-1 DOMAIN-CONTAINING PROTEIN"/>
    <property type="match status" value="1"/>
</dbReference>
<sequence length="257" mass="28235">MHEARTFELNGIEMHCEVRGEGEPLVLLHGGTGAGSDWRYVFDAPLEGYRTVVPDLRGHGRSTNPSGILTVRQVARDVLALMDRLGIERFKAIGMSLGAKTLLHVATAQPARVDAMVLVSATPYFPSRARALMAQSNADALSEGEWTLLRQKHVHGDEQIRALHAQMRAFKDSYDDMNFTPPYLSTISARTLIVHGDRDPLYPVDLAVEMYTAIPRAALWVVPEGGHGPIFGPMAPRFRETALEFLNIPSPLGRGTG</sequence>
<dbReference type="Proteomes" id="UP000035579">
    <property type="component" value="Chromosome"/>
</dbReference>
<dbReference type="GO" id="GO:0016787">
    <property type="term" value="F:hydrolase activity"/>
    <property type="evidence" value="ECO:0007669"/>
    <property type="project" value="UniProtKB-KW"/>
</dbReference>
<gene>
    <name evidence="2" type="ORF">AA314_09450</name>
    <name evidence="3" type="ORF">ATI61_107272</name>
</gene>
<dbReference type="KEGG" id="age:AA314_09450"/>
<feature type="domain" description="AB hydrolase-1" evidence="1">
    <location>
        <begin position="24"/>
        <end position="129"/>
    </location>
</feature>
<dbReference type="InterPro" id="IPR000073">
    <property type="entry name" value="AB_hydrolase_1"/>
</dbReference>
<dbReference type="RefSeq" id="WP_047860749.1">
    <property type="nucleotide sequence ID" value="NZ_CP011509.1"/>
</dbReference>
<evidence type="ECO:0000313" key="5">
    <source>
        <dbReference type="Proteomes" id="UP000256345"/>
    </source>
</evidence>
<dbReference type="AlphaFoldDB" id="A0AAC8QI96"/>
<reference evidence="2 4" key="1">
    <citation type="submission" date="2015-05" db="EMBL/GenBank/DDBJ databases">
        <title>Genome assembly of Archangium gephyra DSM 2261.</title>
        <authorList>
            <person name="Sharma G."/>
            <person name="Subramanian S."/>
        </authorList>
    </citation>
    <scope>NUCLEOTIDE SEQUENCE [LARGE SCALE GENOMIC DNA]</scope>
    <source>
        <strain evidence="2 4">DSM 2261</strain>
    </source>
</reference>
<reference evidence="3 5" key="2">
    <citation type="submission" date="2018-08" db="EMBL/GenBank/DDBJ databases">
        <title>Genomic Encyclopedia of Archaeal and Bacterial Type Strains, Phase II (KMG-II): from individual species to whole genera.</title>
        <authorList>
            <person name="Goeker M."/>
        </authorList>
    </citation>
    <scope>NUCLEOTIDE SEQUENCE [LARGE SCALE GENOMIC DNA]</scope>
    <source>
        <strain evidence="3 5">DSM 2261</strain>
    </source>
</reference>
<dbReference type="Gene3D" id="3.40.50.1820">
    <property type="entry name" value="alpha/beta hydrolase"/>
    <property type="match status" value="1"/>
</dbReference>
<keyword evidence="5" id="KW-1185">Reference proteome</keyword>
<dbReference type="InterPro" id="IPR050471">
    <property type="entry name" value="AB_hydrolase"/>
</dbReference>
<evidence type="ECO:0000259" key="1">
    <source>
        <dbReference type="Pfam" id="PF00561"/>
    </source>
</evidence>
<dbReference type="Proteomes" id="UP000256345">
    <property type="component" value="Unassembled WGS sequence"/>
</dbReference>
<evidence type="ECO:0000313" key="4">
    <source>
        <dbReference type="Proteomes" id="UP000035579"/>
    </source>
</evidence>
<dbReference type="PRINTS" id="PR00111">
    <property type="entry name" value="ABHYDROLASE"/>
</dbReference>
<evidence type="ECO:0000313" key="3">
    <source>
        <dbReference type="EMBL" id="REG29576.1"/>
    </source>
</evidence>
<accession>A0AAC8QI96</accession>
<organism evidence="2 4">
    <name type="scientific">Archangium gephyra</name>
    <dbReference type="NCBI Taxonomy" id="48"/>
    <lineage>
        <taxon>Bacteria</taxon>
        <taxon>Pseudomonadati</taxon>
        <taxon>Myxococcota</taxon>
        <taxon>Myxococcia</taxon>
        <taxon>Myxococcales</taxon>
        <taxon>Cystobacterineae</taxon>
        <taxon>Archangiaceae</taxon>
        <taxon>Archangium</taxon>
    </lineage>
</organism>
<dbReference type="PANTHER" id="PTHR43433">
    <property type="entry name" value="HYDROLASE, ALPHA/BETA FOLD FAMILY PROTEIN"/>
    <property type="match status" value="1"/>
</dbReference>
<name>A0AAC8QI96_9BACT</name>
<dbReference type="EMBL" id="CP011509">
    <property type="protein sequence ID" value="AKJ07824.1"/>
    <property type="molecule type" value="Genomic_DNA"/>
</dbReference>
<dbReference type="InterPro" id="IPR029058">
    <property type="entry name" value="AB_hydrolase_fold"/>
</dbReference>